<protein>
    <submittedName>
        <fullName evidence="2">Uncharacterized protein</fullName>
    </submittedName>
</protein>
<dbReference type="SMR" id="G5A4K3"/>
<dbReference type="RefSeq" id="XP_009534465.1">
    <property type="nucleotide sequence ID" value="XM_009536170.1"/>
</dbReference>
<dbReference type="InParanoid" id="G5A4K3"/>
<dbReference type="Proteomes" id="UP000002640">
    <property type="component" value="Unassembled WGS sequence"/>
</dbReference>
<proteinExistence type="predicted"/>
<dbReference type="EMBL" id="JH159159">
    <property type="protein sequence ID" value="EGZ09604.1"/>
    <property type="molecule type" value="Genomic_DNA"/>
</dbReference>
<evidence type="ECO:0000313" key="2">
    <source>
        <dbReference type="EMBL" id="EGZ09604.1"/>
    </source>
</evidence>
<name>G5A4K3_PHYSP</name>
<organism evidence="2 3">
    <name type="scientific">Phytophthora sojae (strain P6497)</name>
    <name type="common">Soybean stem and root rot agent</name>
    <name type="synonym">Phytophthora megasperma f. sp. glycines</name>
    <dbReference type="NCBI Taxonomy" id="1094619"/>
    <lineage>
        <taxon>Eukaryota</taxon>
        <taxon>Sar</taxon>
        <taxon>Stramenopiles</taxon>
        <taxon>Oomycota</taxon>
        <taxon>Peronosporomycetes</taxon>
        <taxon>Peronosporales</taxon>
        <taxon>Peronosporaceae</taxon>
        <taxon>Phytophthora</taxon>
    </lineage>
</organism>
<accession>G5A4K3</accession>
<dbReference type="KEGG" id="psoj:PHYSODRAFT_288448"/>
<dbReference type="InterPro" id="IPR029052">
    <property type="entry name" value="Metallo-depent_PP-like"/>
</dbReference>
<evidence type="ECO:0000256" key="1">
    <source>
        <dbReference type="SAM" id="MobiDB-lite"/>
    </source>
</evidence>
<sequence>MDSRGEMKALDAQIERLRRAENLTETEIYELCQKAKEILSGESNVQPVRRHPRAVLPPVGALPDRRRTN</sequence>
<dbReference type="AlphaFoldDB" id="G5A4K3"/>
<gene>
    <name evidence="2" type="ORF">PHYSODRAFT_288448</name>
</gene>
<feature type="region of interest" description="Disordered" evidence="1">
    <location>
        <begin position="41"/>
        <end position="69"/>
    </location>
</feature>
<dbReference type="GeneID" id="20640606"/>
<reference evidence="2 3" key="1">
    <citation type="journal article" date="2006" name="Science">
        <title>Phytophthora genome sequences uncover evolutionary origins and mechanisms of pathogenesis.</title>
        <authorList>
            <person name="Tyler B.M."/>
            <person name="Tripathy S."/>
            <person name="Zhang X."/>
            <person name="Dehal P."/>
            <person name="Jiang R.H."/>
            <person name="Aerts A."/>
            <person name="Arredondo F.D."/>
            <person name="Baxter L."/>
            <person name="Bensasson D."/>
            <person name="Beynon J.L."/>
            <person name="Chapman J."/>
            <person name="Damasceno C.M."/>
            <person name="Dorrance A.E."/>
            <person name="Dou D."/>
            <person name="Dickerman A.W."/>
            <person name="Dubchak I.L."/>
            <person name="Garbelotto M."/>
            <person name="Gijzen M."/>
            <person name="Gordon S.G."/>
            <person name="Govers F."/>
            <person name="Grunwald N.J."/>
            <person name="Huang W."/>
            <person name="Ivors K.L."/>
            <person name="Jones R.W."/>
            <person name="Kamoun S."/>
            <person name="Krampis K."/>
            <person name="Lamour K.H."/>
            <person name="Lee M.K."/>
            <person name="McDonald W.H."/>
            <person name="Medina M."/>
            <person name="Meijer H.J."/>
            <person name="Nordberg E.K."/>
            <person name="Maclean D.J."/>
            <person name="Ospina-Giraldo M.D."/>
            <person name="Morris P.F."/>
            <person name="Phuntumart V."/>
            <person name="Putnam N.H."/>
            <person name="Rash S."/>
            <person name="Rose J.K."/>
            <person name="Sakihama Y."/>
            <person name="Salamov A.A."/>
            <person name="Savidor A."/>
            <person name="Scheuring C.F."/>
            <person name="Smith B.M."/>
            <person name="Sobral B.W."/>
            <person name="Terry A."/>
            <person name="Torto-Alalibo T.A."/>
            <person name="Win J."/>
            <person name="Xu Z."/>
            <person name="Zhang H."/>
            <person name="Grigoriev I.V."/>
            <person name="Rokhsar D.S."/>
            <person name="Boore J.L."/>
        </authorList>
    </citation>
    <scope>NUCLEOTIDE SEQUENCE [LARGE SCALE GENOMIC DNA]</scope>
    <source>
        <strain evidence="2 3">P6497</strain>
    </source>
</reference>
<dbReference type="Gene3D" id="3.60.21.10">
    <property type="match status" value="1"/>
</dbReference>
<dbReference type="STRING" id="1094619.G5A4K3"/>
<keyword evidence="3" id="KW-1185">Reference proteome</keyword>
<evidence type="ECO:0000313" key="3">
    <source>
        <dbReference type="Proteomes" id="UP000002640"/>
    </source>
</evidence>